<accession>D2VET4</accession>
<reference evidence="2 3" key="1">
    <citation type="journal article" date="2010" name="Cell">
        <title>The genome of Naegleria gruberi illuminates early eukaryotic versatility.</title>
        <authorList>
            <person name="Fritz-Laylin L.K."/>
            <person name="Prochnik S.E."/>
            <person name="Ginger M.L."/>
            <person name="Dacks J.B."/>
            <person name="Carpenter M.L."/>
            <person name="Field M.C."/>
            <person name="Kuo A."/>
            <person name="Paredez A."/>
            <person name="Chapman J."/>
            <person name="Pham J."/>
            <person name="Shu S."/>
            <person name="Neupane R."/>
            <person name="Cipriano M."/>
            <person name="Mancuso J."/>
            <person name="Tu H."/>
            <person name="Salamov A."/>
            <person name="Lindquist E."/>
            <person name="Shapiro H."/>
            <person name="Lucas S."/>
            <person name="Grigoriev I.V."/>
            <person name="Cande W.Z."/>
            <person name="Fulton C."/>
            <person name="Rokhsar D.S."/>
            <person name="Dawson S.C."/>
        </authorList>
    </citation>
    <scope>NUCLEOTIDE SEQUENCE [LARGE SCALE GENOMIC DNA]</scope>
    <source>
        <strain evidence="2 3">NEG-M</strain>
    </source>
</reference>
<feature type="compositionally biased region" description="Low complexity" evidence="1">
    <location>
        <begin position="96"/>
        <end position="110"/>
    </location>
</feature>
<proteinExistence type="predicted"/>
<feature type="region of interest" description="Disordered" evidence="1">
    <location>
        <begin position="1"/>
        <end position="110"/>
    </location>
</feature>
<feature type="compositionally biased region" description="Low complexity" evidence="1">
    <location>
        <begin position="17"/>
        <end position="42"/>
    </location>
</feature>
<dbReference type="KEGG" id="ngr:NAEGRDRAFT_48952"/>
<protein>
    <submittedName>
        <fullName evidence="2">Nucleoporin nup98</fullName>
    </submittedName>
</protein>
<evidence type="ECO:0000256" key="1">
    <source>
        <dbReference type="SAM" id="MobiDB-lite"/>
    </source>
</evidence>
<evidence type="ECO:0000313" key="2">
    <source>
        <dbReference type="EMBL" id="EFC44658.1"/>
    </source>
</evidence>
<evidence type="ECO:0000313" key="3">
    <source>
        <dbReference type="Proteomes" id="UP000006671"/>
    </source>
</evidence>
<gene>
    <name evidence="2" type="ORF">NAEGRDRAFT_48952</name>
</gene>
<feature type="compositionally biased region" description="Low complexity" evidence="1">
    <location>
        <begin position="61"/>
        <end position="85"/>
    </location>
</feature>
<organism evidence="3">
    <name type="scientific">Naegleria gruberi</name>
    <name type="common">Amoeba</name>
    <dbReference type="NCBI Taxonomy" id="5762"/>
    <lineage>
        <taxon>Eukaryota</taxon>
        <taxon>Discoba</taxon>
        <taxon>Heterolobosea</taxon>
        <taxon>Tetramitia</taxon>
        <taxon>Eutetramitia</taxon>
        <taxon>Vahlkampfiidae</taxon>
        <taxon>Naegleria</taxon>
    </lineage>
</organism>
<keyword evidence="3" id="KW-1185">Reference proteome</keyword>
<dbReference type="RefSeq" id="XP_002677402.1">
    <property type="nucleotide sequence ID" value="XM_002677356.1"/>
</dbReference>
<sequence length="490" mass="53323">MFSSSTNSFGSNDQQPAGFSFGSSSATATTDQQQPSFGTTGNTSGGFSFGETSQPATTQQPTGGFSFGSSPTTTTTTTGFGSFGSQPATQPSFGFGTTTGNSQPTTTGFGLSQLTTTQSITQPPQTGFGFGATQPPTVTGFGATQPQQTGFAFGTTTTEPTFGFTFGAATTTNLAGFITIPQHGSFGGYQSNDFHDLNIEIYDENGLFTTIKTHRIKVGQNNGLLSQLVKNSTKKNDVFTIELATSFIPESKFGRIKAIALQHAISSYFESSNAKVEDILQVMLVMDYFGIPTFQTLVNRLYSTFKLSEYCARAYLRSFNNFFSTYSLPHSTETSSYFTLFKIAFNTLVDGKDLENQMVIKELNRQLFETQIKKVVTATELPNILSAIDVWVLHNFASLRETLSYEVCTLVDNLHINNIETVLMMIQLLSCNSPQFYFISAISPEWKLKLINKYASCNPVQQPQAQPGGFNFVSTPVQTQQTQQTPFGFG</sequence>
<dbReference type="OMA" id="YCARAYL"/>
<dbReference type="InParanoid" id="D2VET4"/>
<dbReference type="STRING" id="5762.D2VET4"/>
<feature type="compositionally biased region" description="Polar residues" evidence="1">
    <location>
        <begin position="1"/>
        <end position="15"/>
    </location>
</feature>
<dbReference type="AlphaFoldDB" id="D2VET4"/>
<dbReference type="EMBL" id="GG738867">
    <property type="protein sequence ID" value="EFC44658.1"/>
    <property type="molecule type" value="Genomic_DNA"/>
</dbReference>
<dbReference type="VEuPathDB" id="AmoebaDB:NAEGRDRAFT_48952"/>
<name>D2VET4_NAEGR</name>
<dbReference type="GeneID" id="8848585"/>
<dbReference type="Proteomes" id="UP000006671">
    <property type="component" value="Unassembled WGS sequence"/>
</dbReference>